<dbReference type="RefSeq" id="WP_236863857.1">
    <property type="nucleotide sequence ID" value="NZ_BAABAZ010000004.1"/>
</dbReference>
<comment type="caution">
    <text evidence="2">The sequence shown here is derived from an EMBL/GenBank/DDBJ whole genome shotgun (WGS) entry which is preliminary data.</text>
</comment>
<keyword evidence="1" id="KW-0472">Membrane</keyword>
<keyword evidence="3" id="KW-1185">Reference proteome</keyword>
<dbReference type="Proteomes" id="UP001501586">
    <property type="component" value="Unassembled WGS sequence"/>
</dbReference>
<feature type="transmembrane region" description="Helical" evidence="1">
    <location>
        <begin position="189"/>
        <end position="211"/>
    </location>
</feature>
<evidence type="ECO:0000313" key="2">
    <source>
        <dbReference type="EMBL" id="GAA4283728.1"/>
    </source>
</evidence>
<organism evidence="2 3">
    <name type="scientific">Brevibacterium daeguense</name>
    <dbReference type="NCBI Taxonomy" id="909936"/>
    <lineage>
        <taxon>Bacteria</taxon>
        <taxon>Bacillati</taxon>
        <taxon>Actinomycetota</taxon>
        <taxon>Actinomycetes</taxon>
        <taxon>Micrococcales</taxon>
        <taxon>Brevibacteriaceae</taxon>
        <taxon>Brevibacterium</taxon>
    </lineage>
</organism>
<keyword evidence="1" id="KW-0812">Transmembrane</keyword>
<protein>
    <submittedName>
        <fullName evidence="2">Permease prefix domain 1-containing protein</fullName>
    </submittedName>
</protein>
<feature type="transmembrane region" description="Helical" evidence="1">
    <location>
        <begin position="91"/>
        <end position="111"/>
    </location>
</feature>
<sequence length="344" mass="37401">MSALTDKYVDAVVQHLPEPSRNEIAEEISAIISDMVEGRLNDQHRADPEVIRSVERQTLEELGDPAALARRYADHPQHLIGPNLYPVYVRLLQWFLPIVGVIAFAINALVYSLTAPVVAIGDLLGASIGNTVVALLSWFASITILLAAVERIVPQEHLARFPGSRTRAWSVDQLDESVSPGASVRSESVLSIVFLVLFASVPLLPTTLFYVGHLNDGSTFVNPDLWPGWILGFWALIAVLIAVEVWKLIVGRLTRSLVVTSVVVDVLAAVLLTVAVLTQQVIHPDLAAASGPGGAGGALEWVLVAAIWFVTVWDQIATIRAYRSRLTNGGGAKRAARRVARRRR</sequence>
<evidence type="ECO:0000256" key="1">
    <source>
        <dbReference type="SAM" id="Phobius"/>
    </source>
</evidence>
<proteinExistence type="predicted"/>
<evidence type="ECO:0000313" key="3">
    <source>
        <dbReference type="Proteomes" id="UP001501586"/>
    </source>
</evidence>
<reference evidence="3" key="1">
    <citation type="journal article" date="2019" name="Int. J. Syst. Evol. Microbiol.">
        <title>The Global Catalogue of Microorganisms (GCM) 10K type strain sequencing project: providing services to taxonomists for standard genome sequencing and annotation.</title>
        <authorList>
            <consortium name="The Broad Institute Genomics Platform"/>
            <consortium name="The Broad Institute Genome Sequencing Center for Infectious Disease"/>
            <person name="Wu L."/>
            <person name="Ma J."/>
        </authorList>
    </citation>
    <scope>NUCLEOTIDE SEQUENCE [LARGE SCALE GENOMIC DNA]</scope>
    <source>
        <strain evidence="3">JCM 17458</strain>
    </source>
</reference>
<feature type="transmembrane region" description="Helical" evidence="1">
    <location>
        <begin position="123"/>
        <end position="149"/>
    </location>
</feature>
<accession>A0ABP8EIE9</accession>
<feature type="transmembrane region" description="Helical" evidence="1">
    <location>
        <begin position="231"/>
        <end position="250"/>
    </location>
</feature>
<dbReference type="EMBL" id="BAABAZ010000004">
    <property type="protein sequence ID" value="GAA4283728.1"/>
    <property type="molecule type" value="Genomic_DNA"/>
</dbReference>
<keyword evidence="1" id="KW-1133">Transmembrane helix</keyword>
<feature type="transmembrane region" description="Helical" evidence="1">
    <location>
        <begin position="298"/>
        <end position="316"/>
    </location>
</feature>
<name>A0ABP8EIE9_9MICO</name>
<feature type="transmembrane region" description="Helical" evidence="1">
    <location>
        <begin position="257"/>
        <end position="278"/>
    </location>
</feature>
<gene>
    <name evidence="2" type="ORF">GCM10022261_12590</name>
</gene>